<dbReference type="GO" id="GO:0050515">
    <property type="term" value="F:4-(cytidine 5'-diphospho)-2-C-methyl-D-erythritol kinase activity"/>
    <property type="evidence" value="ECO:0007669"/>
    <property type="project" value="UniProtKB-UniRule"/>
</dbReference>
<dbReference type="InterPro" id="IPR036554">
    <property type="entry name" value="GHMP_kinase_C_sf"/>
</dbReference>
<evidence type="ECO:0000313" key="16">
    <source>
        <dbReference type="Proteomes" id="UP000182800"/>
    </source>
</evidence>
<evidence type="ECO:0000256" key="1">
    <source>
        <dbReference type="ARBA" id="ARBA00009684"/>
    </source>
</evidence>
<keyword evidence="4 10" id="KW-0808">Transferase</keyword>
<reference evidence="13 15" key="1">
    <citation type="submission" date="2015-09" db="EMBL/GenBank/DDBJ databases">
        <title>Identification and resolution of microdiversity through metagenomic sequencing of parallel consortia.</title>
        <authorList>
            <person name="Nelson W.C."/>
            <person name="Romine M.F."/>
            <person name="Lindemann S.R."/>
        </authorList>
    </citation>
    <scope>NUCLEOTIDE SEQUENCE [LARGE SCALE GENOMIC DNA]</scope>
    <source>
        <strain evidence="13">HL-109</strain>
    </source>
</reference>
<dbReference type="UniPathway" id="UPA00056">
    <property type="reaction ID" value="UER00094"/>
</dbReference>
<accession>A0A0P8BIZ1</accession>
<sequence length="305" mass="30984">MQASAFAPAKINLILHVRARRADGYHDLESLVSFAATGDRLTFVADSDQSLQLTGPMASALIDGGSGAGNLVTRARAVLHRHLPDLPAGGFILDKHLPVASGIGGGSADAAAALRLLADGAGIFPDHPALLRAAAEIGADVPVCLAGRSRVMYGTGADLGPPLTLPAFPALLANPGIAVPTPEVFRGLALAPGARFTPPGDMDDALPAEPEAWPGAHDRAGWIARLKAGRNDLAGPAEAIAPAIAVLRETLAACPGCLLARMSGSGATVFALFADDATRDAAAAQLHARYPEYWIAATVIGGDAG</sequence>
<dbReference type="InterPro" id="IPR004424">
    <property type="entry name" value="IspE"/>
</dbReference>
<dbReference type="InterPro" id="IPR013750">
    <property type="entry name" value="GHMP_kinase_C_dom"/>
</dbReference>
<keyword evidence="7 10" id="KW-0067">ATP-binding</keyword>
<evidence type="ECO:0000259" key="11">
    <source>
        <dbReference type="Pfam" id="PF00288"/>
    </source>
</evidence>
<dbReference type="Pfam" id="PF08544">
    <property type="entry name" value="GHMP_kinases_C"/>
    <property type="match status" value="1"/>
</dbReference>
<dbReference type="SUPFAM" id="SSF54211">
    <property type="entry name" value="Ribosomal protein S5 domain 2-like"/>
    <property type="match status" value="1"/>
</dbReference>
<comment type="similarity">
    <text evidence="1 10">Belongs to the GHMP kinase family. IspE subfamily.</text>
</comment>
<dbReference type="GO" id="GO:0019288">
    <property type="term" value="P:isopentenyl diphosphate biosynthetic process, methylerythritol 4-phosphate pathway"/>
    <property type="evidence" value="ECO:0007669"/>
    <property type="project" value="UniProtKB-UniRule"/>
</dbReference>
<dbReference type="Proteomes" id="UP000182800">
    <property type="component" value="Unassembled WGS sequence"/>
</dbReference>
<evidence type="ECO:0000313" key="14">
    <source>
        <dbReference type="EMBL" id="SCC82107.1"/>
    </source>
</evidence>
<dbReference type="EMBL" id="LJSX01000031">
    <property type="protein sequence ID" value="KPQ09270.1"/>
    <property type="molecule type" value="Genomic_DNA"/>
</dbReference>
<comment type="caution">
    <text evidence="13">The sequence shown here is derived from an EMBL/GenBank/DDBJ whole genome shotgun (WGS) entry which is preliminary data.</text>
</comment>
<dbReference type="EC" id="2.7.1.148" evidence="2 10"/>
<feature type="active site" evidence="10">
    <location>
        <position position="10"/>
    </location>
</feature>
<comment type="function">
    <text evidence="10">Catalyzes the phosphorylation of the position 2 hydroxy group of 4-diphosphocytidyl-2C-methyl-D-erythritol.</text>
</comment>
<dbReference type="HAMAP" id="MF_00061">
    <property type="entry name" value="IspE"/>
    <property type="match status" value="1"/>
</dbReference>
<evidence type="ECO:0000256" key="5">
    <source>
        <dbReference type="ARBA" id="ARBA00022741"/>
    </source>
</evidence>
<comment type="catalytic activity">
    <reaction evidence="10">
        <text>4-CDP-2-C-methyl-D-erythritol + ATP = 4-CDP-2-C-methyl-D-erythritol 2-phosphate + ADP + H(+)</text>
        <dbReference type="Rhea" id="RHEA:18437"/>
        <dbReference type="ChEBI" id="CHEBI:15378"/>
        <dbReference type="ChEBI" id="CHEBI:30616"/>
        <dbReference type="ChEBI" id="CHEBI:57823"/>
        <dbReference type="ChEBI" id="CHEBI:57919"/>
        <dbReference type="ChEBI" id="CHEBI:456216"/>
        <dbReference type="EC" id="2.7.1.148"/>
    </reaction>
</comment>
<dbReference type="Gene3D" id="3.30.230.10">
    <property type="match status" value="1"/>
</dbReference>
<comment type="pathway">
    <text evidence="10">Isoprenoid biosynthesis; isopentenyl diphosphate biosynthesis via DXP pathway; isopentenyl diphosphate from 1-deoxy-D-xylulose 5-phosphate: step 3/6.</text>
</comment>
<reference evidence="14 16" key="2">
    <citation type="submission" date="2016-08" db="EMBL/GenBank/DDBJ databases">
        <authorList>
            <person name="Varghese N."/>
            <person name="Submissions Spin"/>
        </authorList>
    </citation>
    <scope>NUCLEOTIDE SEQUENCE [LARGE SCALE GENOMIC DNA]</scope>
    <source>
        <strain evidence="14 16">HL-109</strain>
    </source>
</reference>
<feature type="binding site" evidence="10">
    <location>
        <begin position="98"/>
        <end position="108"/>
    </location>
    <ligand>
        <name>ATP</name>
        <dbReference type="ChEBI" id="CHEBI:30616"/>
    </ligand>
</feature>
<feature type="domain" description="GHMP kinase C-terminal" evidence="12">
    <location>
        <begin position="233"/>
        <end position="291"/>
    </location>
</feature>
<evidence type="ECO:0000256" key="4">
    <source>
        <dbReference type="ARBA" id="ARBA00022679"/>
    </source>
</evidence>
<evidence type="ECO:0000256" key="9">
    <source>
        <dbReference type="ARBA" id="ARBA00032554"/>
    </source>
</evidence>
<dbReference type="STRING" id="1653334.GA0071312_3083"/>
<gene>
    <name evidence="10 13" type="primary">ispE</name>
    <name evidence="14" type="ORF">GA0071312_3083</name>
    <name evidence="13" type="ORF">HLUCCO17_15665</name>
</gene>
<dbReference type="SUPFAM" id="SSF55060">
    <property type="entry name" value="GHMP Kinase, C-terminal domain"/>
    <property type="match status" value="1"/>
</dbReference>
<evidence type="ECO:0000313" key="15">
    <source>
        <dbReference type="Proteomes" id="UP000050497"/>
    </source>
</evidence>
<evidence type="ECO:0000256" key="2">
    <source>
        <dbReference type="ARBA" id="ARBA00012052"/>
    </source>
</evidence>
<dbReference type="InterPro" id="IPR020568">
    <property type="entry name" value="Ribosomal_Su5_D2-typ_SF"/>
</dbReference>
<dbReference type="Proteomes" id="UP000050497">
    <property type="component" value="Unassembled WGS sequence"/>
</dbReference>
<dbReference type="OrthoDB" id="9809438at2"/>
<dbReference type="NCBIfam" id="NF011202">
    <property type="entry name" value="PRK14608.1"/>
    <property type="match status" value="1"/>
</dbReference>
<dbReference type="GO" id="GO:0016114">
    <property type="term" value="P:terpenoid biosynthetic process"/>
    <property type="evidence" value="ECO:0007669"/>
    <property type="project" value="InterPro"/>
</dbReference>
<feature type="domain" description="GHMP kinase N-terminal" evidence="11">
    <location>
        <begin position="70"/>
        <end position="147"/>
    </location>
</feature>
<dbReference type="PANTHER" id="PTHR43527">
    <property type="entry name" value="4-DIPHOSPHOCYTIDYL-2-C-METHYL-D-ERYTHRITOL KINASE, CHLOROPLASTIC"/>
    <property type="match status" value="1"/>
</dbReference>
<dbReference type="PIRSF" id="PIRSF010376">
    <property type="entry name" value="IspE"/>
    <property type="match status" value="1"/>
</dbReference>
<name>A0A0P8BIZ1_9HYPH</name>
<feature type="active site" evidence="10">
    <location>
        <position position="140"/>
    </location>
</feature>
<evidence type="ECO:0000259" key="12">
    <source>
        <dbReference type="Pfam" id="PF08544"/>
    </source>
</evidence>
<dbReference type="Pfam" id="PF00288">
    <property type="entry name" value="GHMP_kinases_N"/>
    <property type="match status" value="1"/>
</dbReference>
<keyword evidence="16" id="KW-1185">Reference proteome</keyword>
<evidence type="ECO:0000256" key="3">
    <source>
        <dbReference type="ARBA" id="ARBA00017473"/>
    </source>
</evidence>
<dbReference type="InterPro" id="IPR014721">
    <property type="entry name" value="Ribsml_uS5_D2-typ_fold_subgr"/>
</dbReference>
<evidence type="ECO:0000256" key="6">
    <source>
        <dbReference type="ARBA" id="ARBA00022777"/>
    </source>
</evidence>
<organism evidence="13 15">
    <name type="scientific">Saliniramus fredricksonii</name>
    <dbReference type="NCBI Taxonomy" id="1653334"/>
    <lineage>
        <taxon>Bacteria</taxon>
        <taxon>Pseudomonadati</taxon>
        <taxon>Pseudomonadota</taxon>
        <taxon>Alphaproteobacteria</taxon>
        <taxon>Hyphomicrobiales</taxon>
        <taxon>Salinarimonadaceae</taxon>
        <taxon>Saliniramus</taxon>
    </lineage>
</organism>
<evidence type="ECO:0000313" key="13">
    <source>
        <dbReference type="EMBL" id="KPQ09270.1"/>
    </source>
</evidence>
<dbReference type="GO" id="GO:0005524">
    <property type="term" value="F:ATP binding"/>
    <property type="evidence" value="ECO:0007669"/>
    <property type="project" value="UniProtKB-UniRule"/>
</dbReference>
<dbReference type="InterPro" id="IPR006204">
    <property type="entry name" value="GHMP_kinase_N_dom"/>
</dbReference>
<keyword evidence="5 10" id="KW-0547">Nucleotide-binding</keyword>
<protein>
    <recommendedName>
        <fullName evidence="3 10">4-diphosphocytidyl-2-C-methyl-D-erythritol kinase</fullName>
        <shortName evidence="10">CMK</shortName>
        <ecNumber evidence="2 10">2.7.1.148</ecNumber>
    </recommendedName>
    <alternativeName>
        <fullName evidence="9 10">4-(cytidine-5'-diphospho)-2-C-methyl-D-erythritol kinase</fullName>
    </alternativeName>
</protein>
<proteinExistence type="inferred from homology"/>
<dbReference type="PANTHER" id="PTHR43527:SF2">
    <property type="entry name" value="4-DIPHOSPHOCYTIDYL-2-C-METHYL-D-ERYTHRITOL KINASE, CHLOROPLASTIC"/>
    <property type="match status" value="1"/>
</dbReference>
<dbReference type="Gene3D" id="3.30.70.890">
    <property type="entry name" value="GHMP kinase, C-terminal domain"/>
    <property type="match status" value="1"/>
</dbReference>
<keyword evidence="6 10" id="KW-0418">Kinase</keyword>
<evidence type="ECO:0000256" key="7">
    <source>
        <dbReference type="ARBA" id="ARBA00022840"/>
    </source>
</evidence>
<evidence type="ECO:0000256" key="10">
    <source>
        <dbReference type="HAMAP-Rule" id="MF_00061"/>
    </source>
</evidence>
<keyword evidence="8 10" id="KW-0414">Isoprene biosynthesis</keyword>
<dbReference type="AlphaFoldDB" id="A0A0P8BIZ1"/>
<dbReference type="EMBL" id="FMBM01000002">
    <property type="protein sequence ID" value="SCC82107.1"/>
    <property type="molecule type" value="Genomic_DNA"/>
</dbReference>
<dbReference type="PATRIC" id="fig|1653334.4.peg.836"/>
<evidence type="ECO:0000256" key="8">
    <source>
        <dbReference type="ARBA" id="ARBA00023229"/>
    </source>
</evidence>